<keyword evidence="2 4" id="KW-0238">DNA-binding</keyword>
<dbReference type="RefSeq" id="XP_064683123.1">
    <property type="nucleotide sequence ID" value="XM_064830621.1"/>
</dbReference>
<dbReference type="Gene3D" id="1.10.10.10">
    <property type="entry name" value="Winged helix-like DNA-binding domain superfamily/Winged helix DNA-binding domain"/>
    <property type="match status" value="1"/>
</dbReference>
<evidence type="ECO:0000256" key="2">
    <source>
        <dbReference type="ARBA" id="ARBA00023125"/>
    </source>
</evidence>
<dbReference type="PROSITE" id="PS50039">
    <property type="entry name" value="FORK_HEAD_3"/>
    <property type="match status" value="1"/>
</dbReference>
<dbReference type="CDD" id="cd00059">
    <property type="entry name" value="FH_FOX"/>
    <property type="match status" value="1"/>
</dbReference>
<dbReference type="PROSITE" id="PS00658">
    <property type="entry name" value="FORK_HEAD_2"/>
    <property type="match status" value="1"/>
</dbReference>
<dbReference type="Pfam" id="PF00250">
    <property type="entry name" value="Forkhead"/>
    <property type="match status" value="1"/>
</dbReference>
<evidence type="ECO:0000313" key="7">
    <source>
        <dbReference type="EMBL" id="KAK4516457.1"/>
    </source>
</evidence>
<feature type="region of interest" description="Disordered" evidence="5">
    <location>
        <begin position="1"/>
        <end position="61"/>
    </location>
</feature>
<reference evidence="7 8" key="1">
    <citation type="submission" date="2022-11" db="EMBL/GenBank/DDBJ databases">
        <title>Mucor velutinosus strain NIH1002 WGS.</title>
        <authorList>
            <person name="Subramanian P."/>
            <person name="Mullikin J.C."/>
            <person name="Segre J.A."/>
            <person name="Zelazny A.M."/>
        </authorList>
    </citation>
    <scope>NUCLEOTIDE SEQUENCE [LARGE SCALE GENOMIC DNA]</scope>
    <source>
        <strain evidence="7 8">NIH1002</strain>
    </source>
</reference>
<feature type="DNA-binding region" description="Fork-head" evidence="4">
    <location>
        <begin position="94"/>
        <end position="182"/>
    </location>
</feature>
<dbReference type="GeneID" id="89955115"/>
<feature type="compositionally biased region" description="Low complexity" evidence="5">
    <location>
        <begin position="45"/>
        <end position="61"/>
    </location>
</feature>
<dbReference type="GO" id="GO:0005634">
    <property type="term" value="C:nucleus"/>
    <property type="evidence" value="ECO:0007669"/>
    <property type="project" value="UniProtKB-SubCell"/>
</dbReference>
<feature type="compositionally biased region" description="Low complexity" evidence="5">
    <location>
        <begin position="1"/>
        <end position="10"/>
    </location>
</feature>
<feature type="compositionally biased region" description="Low complexity" evidence="5">
    <location>
        <begin position="240"/>
        <end position="249"/>
    </location>
</feature>
<dbReference type="SUPFAM" id="SSF46785">
    <property type="entry name" value="Winged helix' DNA-binding domain"/>
    <property type="match status" value="1"/>
</dbReference>
<gene>
    <name evidence="7" type="ORF">ATC70_011429</name>
</gene>
<dbReference type="InterPro" id="IPR030456">
    <property type="entry name" value="TF_fork_head_CS_2"/>
</dbReference>
<evidence type="ECO:0000256" key="4">
    <source>
        <dbReference type="PROSITE-ProRule" id="PRU00089"/>
    </source>
</evidence>
<feature type="region of interest" description="Disordered" evidence="5">
    <location>
        <begin position="285"/>
        <end position="319"/>
    </location>
</feature>
<feature type="domain" description="Fork-head" evidence="6">
    <location>
        <begin position="94"/>
        <end position="182"/>
    </location>
</feature>
<dbReference type="EMBL" id="JASEJX010000014">
    <property type="protein sequence ID" value="KAK4516457.1"/>
    <property type="molecule type" value="Genomic_DNA"/>
</dbReference>
<dbReference type="InterPro" id="IPR001766">
    <property type="entry name" value="Fork_head_dom"/>
</dbReference>
<keyword evidence="3 4" id="KW-0539">Nucleus</keyword>
<dbReference type="InterPro" id="IPR050211">
    <property type="entry name" value="FOX_domain-containing"/>
</dbReference>
<dbReference type="PANTHER" id="PTHR11829:SF343">
    <property type="entry name" value="FORK-HEAD DOMAIN-CONTAINING PROTEIN"/>
    <property type="match status" value="1"/>
</dbReference>
<dbReference type="PRINTS" id="PR00053">
    <property type="entry name" value="FORKHEAD"/>
</dbReference>
<comment type="caution">
    <text evidence="7">The sequence shown here is derived from an EMBL/GenBank/DDBJ whole genome shotgun (WGS) entry which is preliminary data.</text>
</comment>
<dbReference type="GO" id="GO:0001228">
    <property type="term" value="F:DNA-binding transcription activator activity, RNA polymerase II-specific"/>
    <property type="evidence" value="ECO:0007669"/>
    <property type="project" value="UniProtKB-ARBA"/>
</dbReference>
<protein>
    <recommendedName>
        <fullName evidence="6">Fork-head domain-containing protein</fullName>
    </recommendedName>
</protein>
<keyword evidence="8" id="KW-1185">Reference proteome</keyword>
<organism evidence="7 8">
    <name type="scientific">Mucor velutinosus</name>
    <dbReference type="NCBI Taxonomy" id="708070"/>
    <lineage>
        <taxon>Eukaryota</taxon>
        <taxon>Fungi</taxon>
        <taxon>Fungi incertae sedis</taxon>
        <taxon>Mucoromycota</taxon>
        <taxon>Mucoromycotina</taxon>
        <taxon>Mucoromycetes</taxon>
        <taxon>Mucorales</taxon>
        <taxon>Mucorineae</taxon>
        <taxon>Mucoraceae</taxon>
        <taxon>Mucor</taxon>
    </lineage>
</organism>
<dbReference type="FunFam" id="1.10.10.10:FF:000260">
    <property type="entry name" value="Forkhead transcription factor (Sep1)"/>
    <property type="match status" value="1"/>
</dbReference>
<name>A0AAN7I1F0_9FUNG</name>
<proteinExistence type="predicted"/>
<dbReference type="AlphaFoldDB" id="A0AAN7I1F0"/>
<evidence type="ECO:0000256" key="3">
    <source>
        <dbReference type="ARBA" id="ARBA00023242"/>
    </source>
</evidence>
<dbReference type="PROSITE" id="PS00657">
    <property type="entry name" value="FORK_HEAD_1"/>
    <property type="match status" value="1"/>
</dbReference>
<dbReference type="InterPro" id="IPR036388">
    <property type="entry name" value="WH-like_DNA-bd_sf"/>
</dbReference>
<dbReference type="InterPro" id="IPR036390">
    <property type="entry name" value="WH_DNA-bd_sf"/>
</dbReference>
<feature type="region of interest" description="Disordered" evidence="5">
    <location>
        <begin position="240"/>
        <end position="273"/>
    </location>
</feature>
<evidence type="ECO:0000313" key="8">
    <source>
        <dbReference type="Proteomes" id="UP001304243"/>
    </source>
</evidence>
<dbReference type="InterPro" id="IPR018122">
    <property type="entry name" value="TF_fork_head_CS_1"/>
</dbReference>
<evidence type="ECO:0000256" key="5">
    <source>
        <dbReference type="SAM" id="MobiDB-lite"/>
    </source>
</evidence>
<comment type="subcellular location">
    <subcellularLocation>
        <location evidence="1 4">Nucleus</location>
    </subcellularLocation>
</comment>
<dbReference type="SMART" id="SM00339">
    <property type="entry name" value="FH"/>
    <property type="match status" value="1"/>
</dbReference>
<evidence type="ECO:0000256" key="1">
    <source>
        <dbReference type="ARBA" id="ARBA00004123"/>
    </source>
</evidence>
<dbReference type="GO" id="GO:0000978">
    <property type="term" value="F:RNA polymerase II cis-regulatory region sequence-specific DNA binding"/>
    <property type="evidence" value="ECO:0007669"/>
    <property type="project" value="TreeGrafter"/>
</dbReference>
<sequence length="451" mass="51028">MSQQQQQDQQYYPPMDFSQNDGYSVMHSFPFINDGPKPNYRHSYHPSTSHQQQQQFPQKEPLQAPIDKPKLTKQVPPGVIHIKPTWKPVKLDEKPPFSYATIIAHAILSSENRKLTLSEIYQWISEQYPCYSMKDHRWQNSIRHNLSLQKAFVKLERDANTPSGKGCFWTILPGYEQQFIDNLVKRGMGSAAGSSNNRKHATSLSSTSTSKQFRKFIDASVNKSNAPLFTIFRMNPTTTVSASATSSPSSKRKKISYNKKADVKQQDEPDLQYDSDCDSGVDLGCETHPTKTQRPASMYAQVPSKSASLAPPPPSMSLHQTQQTYNSLLMENSMFIPDELFVSQQPNAMMSTASDDNISYFDNVSTPSSIIMDQHLFSNDPSLDNWAQSAQQTPMFDFQPQSQFLPAQATPCYDPSVASFASLGADSNQSDYLLQQPYQPFQDYYLYNDFC</sequence>
<evidence type="ECO:0000259" key="6">
    <source>
        <dbReference type="PROSITE" id="PS50039"/>
    </source>
</evidence>
<dbReference type="Proteomes" id="UP001304243">
    <property type="component" value="Unassembled WGS sequence"/>
</dbReference>
<accession>A0AAN7I1F0</accession>
<dbReference type="PANTHER" id="PTHR11829">
    <property type="entry name" value="FORKHEAD BOX PROTEIN"/>
    <property type="match status" value="1"/>
</dbReference>